<dbReference type="PANTHER" id="PTHR24148">
    <property type="entry name" value="ANKYRIN REPEAT DOMAIN-CONTAINING PROTEIN 39 HOMOLOG-RELATED"/>
    <property type="match status" value="1"/>
</dbReference>
<evidence type="ECO:0000259" key="1">
    <source>
        <dbReference type="Pfam" id="PF06985"/>
    </source>
</evidence>
<dbReference type="InterPro" id="IPR052895">
    <property type="entry name" value="HetReg/Transcr_Mod"/>
</dbReference>
<gene>
    <name evidence="2" type="ORF">E0L32_009538</name>
</gene>
<dbReference type="RefSeq" id="XP_030990670.1">
    <property type="nucleotide sequence ID" value="XM_031144514.1"/>
</dbReference>
<name>A0A507AVJ0_9PEZI</name>
<dbReference type="InParanoid" id="A0A507AVJ0"/>
<proteinExistence type="predicted"/>
<dbReference type="STRING" id="1093900.A0A507AVJ0"/>
<dbReference type="Pfam" id="PF26639">
    <property type="entry name" value="Het-6_barrel"/>
    <property type="match status" value="1"/>
</dbReference>
<dbReference type="PANTHER" id="PTHR24148:SF64">
    <property type="entry name" value="HETEROKARYON INCOMPATIBILITY DOMAIN-CONTAINING PROTEIN"/>
    <property type="match status" value="1"/>
</dbReference>
<keyword evidence="3" id="KW-1185">Reference proteome</keyword>
<accession>A0A507AVJ0</accession>
<comment type="caution">
    <text evidence="2">The sequence shown here is derived from an EMBL/GenBank/DDBJ whole genome shotgun (WGS) entry which is preliminary data.</text>
</comment>
<organism evidence="2 3">
    <name type="scientific">Thyridium curvatum</name>
    <dbReference type="NCBI Taxonomy" id="1093900"/>
    <lineage>
        <taxon>Eukaryota</taxon>
        <taxon>Fungi</taxon>
        <taxon>Dikarya</taxon>
        <taxon>Ascomycota</taxon>
        <taxon>Pezizomycotina</taxon>
        <taxon>Sordariomycetes</taxon>
        <taxon>Sordariomycetidae</taxon>
        <taxon>Thyridiales</taxon>
        <taxon>Thyridiaceae</taxon>
        <taxon>Thyridium</taxon>
    </lineage>
</organism>
<dbReference type="OrthoDB" id="4850726at2759"/>
<reference evidence="2 3" key="1">
    <citation type="submission" date="2019-06" db="EMBL/GenBank/DDBJ databases">
        <title>Draft genome sequence of the filamentous fungus Phialemoniopsis curvata isolated from diesel fuel.</title>
        <authorList>
            <person name="Varaljay V.A."/>
            <person name="Lyon W.J."/>
            <person name="Crouch A.L."/>
            <person name="Drake C.E."/>
            <person name="Hollomon J.M."/>
            <person name="Nadeau L.J."/>
            <person name="Nunn H.S."/>
            <person name="Stevenson B.S."/>
            <person name="Bojanowski C.L."/>
            <person name="Crookes-Goodson W.J."/>
        </authorList>
    </citation>
    <scope>NUCLEOTIDE SEQUENCE [LARGE SCALE GENOMIC DNA]</scope>
    <source>
        <strain evidence="2 3">D216</strain>
    </source>
</reference>
<feature type="domain" description="Heterokaryon incompatibility" evidence="1">
    <location>
        <begin position="118"/>
        <end position="290"/>
    </location>
</feature>
<dbReference type="Pfam" id="PF06985">
    <property type="entry name" value="HET"/>
    <property type="match status" value="1"/>
</dbReference>
<dbReference type="InterPro" id="IPR010730">
    <property type="entry name" value="HET"/>
</dbReference>
<dbReference type="Proteomes" id="UP000319257">
    <property type="component" value="Unassembled WGS sequence"/>
</dbReference>
<sequence>MARFHYDPLNRSTNEVRLVTLWPGLFDDPVKIDITHCPLKASTPPRPPDYLSLEALRTTLPQDGSWTVHETLEGHMIFADQLTEADAWTSWAHPDPSVEYSPCDPEAPDLIHRAEPDFEALSYTWGSAIATTTAVVTSVVETLTGGAVQEQTPSRGELSIGHNLEEAIRHLRYSDRPRVMWIDAICIDQQSIQDRNEQVPRMGEIYSLARRVVAWIGPGFGGSKSAMTSLDYLGSQIEFTKDRLRVPRPGCAEPTWYDRAVALPYDENNWEAIATVFSRPWFSRLWILQEIQLGSASSVIRCGNDEVRWSTLCRALFTLYHKDEGVPARLHEAMYEPRVICDYSASVKFDHLLWTYDTRACSDQRDKIYGLMNLAPSEIACRISVDYSRSVAEVYKQTFSVYLEYYRRLDFLVQAGLDQRTAASSTPSQWPTWLPNWSRKSVNTLSPDAGFCASGFSASRAKLDDSTNKLEAAGVFLSAVSSVDCLDSMDFVHLVQYLKGLGMKKLNNSTYYTGESLLDAYLLTLSCCEVEDRYPAAGFPTMACLRDRVMELATGKEMAESDHALSSSYEERFALQLRDSHLFLTSDGHVGTCRTKAEVLSGDRVFIPLGCEAPILLRPSHDGTYRIVGDCYVHGVMHGEALLGPIEDPWTALIYRRTDGVFRTYFQIGDKAEDAAVLDDPRLQQLPLPPDWESIGWGMTAGDAKYCPKYRHKETGEEINYDPRMAVEALISRGVIVETVTIL</sequence>
<dbReference type="EMBL" id="SKBQ01000070">
    <property type="protein sequence ID" value="TPX08959.1"/>
    <property type="molecule type" value="Genomic_DNA"/>
</dbReference>
<evidence type="ECO:0000313" key="2">
    <source>
        <dbReference type="EMBL" id="TPX08959.1"/>
    </source>
</evidence>
<dbReference type="GeneID" id="41976985"/>
<evidence type="ECO:0000313" key="3">
    <source>
        <dbReference type="Proteomes" id="UP000319257"/>
    </source>
</evidence>
<protein>
    <recommendedName>
        <fullName evidence="1">Heterokaryon incompatibility domain-containing protein</fullName>
    </recommendedName>
</protein>
<dbReference type="AlphaFoldDB" id="A0A507AVJ0"/>